<keyword evidence="5" id="KW-0663">Pyridoxal phosphate</keyword>
<evidence type="ECO:0000256" key="2">
    <source>
        <dbReference type="ARBA" id="ARBA00007441"/>
    </source>
</evidence>
<dbReference type="EMBL" id="MFRE01000015">
    <property type="protein sequence ID" value="OGH93927.1"/>
    <property type="molecule type" value="Genomic_DNA"/>
</dbReference>
<name>A0A1F6PCM6_9BACT</name>
<evidence type="ECO:0000313" key="8">
    <source>
        <dbReference type="EMBL" id="OGH93927.1"/>
    </source>
</evidence>
<feature type="domain" description="Aminotransferase class I/classII large" evidence="7">
    <location>
        <begin position="60"/>
        <end position="417"/>
    </location>
</feature>
<dbReference type="CDD" id="cd00609">
    <property type="entry name" value="AAT_like"/>
    <property type="match status" value="1"/>
</dbReference>
<protein>
    <recommendedName>
        <fullName evidence="6">Aminotransferase</fullName>
        <ecNumber evidence="6">2.6.1.-</ecNumber>
    </recommendedName>
</protein>
<keyword evidence="4 6" id="KW-0808">Transferase</keyword>
<evidence type="ECO:0000256" key="3">
    <source>
        <dbReference type="ARBA" id="ARBA00022576"/>
    </source>
</evidence>
<comment type="similarity">
    <text evidence="2 6">Belongs to the class-I pyridoxal-phosphate-dependent aminotransferase family.</text>
</comment>
<dbReference type="EC" id="2.6.1.-" evidence="6"/>
<dbReference type="PANTHER" id="PTHR46383:SF1">
    <property type="entry name" value="ASPARTATE AMINOTRANSFERASE"/>
    <property type="match status" value="1"/>
</dbReference>
<dbReference type="Pfam" id="PF00155">
    <property type="entry name" value="Aminotran_1_2"/>
    <property type="match status" value="1"/>
</dbReference>
<keyword evidence="3 6" id="KW-0032">Aminotransferase</keyword>
<evidence type="ECO:0000256" key="6">
    <source>
        <dbReference type="RuleBase" id="RU000481"/>
    </source>
</evidence>
<sequence length="466" mass="52578">MLPKFLTDKNLTPNVTINPSLNYLGTESAFDFGAKVMEVEKSGKFPQIYKFHVGDTGPKTPEPIINTAIKALQDKQTKYGHFAGYPQVRENIARYWSKTRGVNITKDNVMLQPGGKPVIEMSIQALVAPGDKIIVQNPGYPIYASLAEFYNHGNVLNWNARRDENKNTLEFEVEDLKKILSENNQVKLLMLNTPQNPTGMVFGKEKLEQIAELVREYKCFVVFDDIYDQIVFGGDKHQFSFLSLPGMLDYTINLNGFSKNFAMTGWRLGFIVAPTWVIEIFGKFAINKYTAVPRFSQIVAGVIFGEVELDGCKYEYIGDKVQEIINKDFIQYENKGKFVEAALRLLSPYVVPNVAEGAFYLFPSFHKVLDLPYVKNDLKIKSDKQLVDWLLTEKGIATLAGSDFGSMGAGFVRFSYAEDRDNHIIPGMKHVLKVVIELIEKSNATPPLLAADVDTKIEELVKKYFA</sequence>
<dbReference type="InterPro" id="IPR015424">
    <property type="entry name" value="PyrdxlP-dep_Trfase"/>
</dbReference>
<dbReference type="SUPFAM" id="SSF53383">
    <property type="entry name" value="PLP-dependent transferases"/>
    <property type="match status" value="1"/>
</dbReference>
<evidence type="ECO:0000259" key="7">
    <source>
        <dbReference type="Pfam" id="PF00155"/>
    </source>
</evidence>
<dbReference type="GO" id="GO:0030170">
    <property type="term" value="F:pyridoxal phosphate binding"/>
    <property type="evidence" value="ECO:0007669"/>
    <property type="project" value="InterPro"/>
</dbReference>
<accession>A0A1F6PCM6</accession>
<dbReference type="InterPro" id="IPR050596">
    <property type="entry name" value="AspAT/PAT-like"/>
</dbReference>
<dbReference type="InterPro" id="IPR015421">
    <property type="entry name" value="PyrdxlP-dep_Trfase_major"/>
</dbReference>
<dbReference type="Gene3D" id="3.40.640.10">
    <property type="entry name" value="Type I PLP-dependent aspartate aminotransferase-like (Major domain)"/>
    <property type="match status" value="1"/>
</dbReference>
<gene>
    <name evidence="8" type="ORF">A2538_03615</name>
</gene>
<dbReference type="PROSITE" id="PS00105">
    <property type="entry name" value="AA_TRANSFER_CLASS_1"/>
    <property type="match status" value="1"/>
</dbReference>
<organism evidence="8 9">
    <name type="scientific">Candidatus Magasanikbacteria bacterium RIFOXYD2_FULL_41_14</name>
    <dbReference type="NCBI Taxonomy" id="1798709"/>
    <lineage>
        <taxon>Bacteria</taxon>
        <taxon>Candidatus Magasanikiibacteriota</taxon>
    </lineage>
</organism>
<dbReference type="InterPro" id="IPR004838">
    <property type="entry name" value="NHTrfase_class1_PyrdxlP-BS"/>
</dbReference>
<dbReference type="AlphaFoldDB" id="A0A1F6PCM6"/>
<reference evidence="8 9" key="1">
    <citation type="journal article" date="2016" name="Nat. Commun.">
        <title>Thousands of microbial genomes shed light on interconnected biogeochemical processes in an aquifer system.</title>
        <authorList>
            <person name="Anantharaman K."/>
            <person name="Brown C.T."/>
            <person name="Hug L.A."/>
            <person name="Sharon I."/>
            <person name="Castelle C.J."/>
            <person name="Probst A.J."/>
            <person name="Thomas B.C."/>
            <person name="Singh A."/>
            <person name="Wilkins M.J."/>
            <person name="Karaoz U."/>
            <person name="Brodie E.L."/>
            <person name="Williams K.H."/>
            <person name="Hubbard S.S."/>
            <person name="Banfield J.F."/>
        </authorList>
    </citation>
    <scope>NUCLEOTIDE SEQUENCE [LARGE SCALE GENOMIC DNA]</scope>
</reference>
<comment type="cofactor">
    <cofactor evidence="1 6">
        <name>pyridoxal 5'-phosphate</name>
        <dbReference type="ChEBI" id="CHEBI:597326"/>
    </cofactor>
</comment>
<dbReference type="Gene3D" id="3.90.1150.10">
    <property type="entry name" value="Aspartate Aminotransferase, domain 1"/>
    <property type="match status" value="1"/>
</dbReference>
<proteinExistence type="inferred from homology"/>
<evidence type="ECO:0000256" key="1">
    <source>
        <dbReference type="ARBA" id="ARBA00001933"/>
    </source>
</evidence>
<dbReference type="GO" id="GO:0008483">
    <property type="term" value="F:transaminase activity"/>
    <property type="evidence" value="ECO:0007669"/>
    <property type="project" value="UniProtKB-KW"/>
</dbReference>
<dbReference type="PANTHER" id="PTHR46383">
    <property type="entry name" value="ASPARTATE AMINOTRANSFERASE"/>
    <property type="match status" value="1"/>
</dbReference>
<dbReference type="InterPro" id="IPR004839">
    <property type="entry name" value="Aminotransferase_I/II_large"/>
</dbReference>
<dbReference type="STRING" id="1798709.A2538_03615"/>
<evidence type="ECO:0000256" key="4">
    <source>
        <dbReference type="ARBA" id="ARBA00022679"/>
    </source>
</evidence>
<comment type="caution">
    <text evidence="8">The sequence shown here is derived from an EMBL/GenBank/DDBJ whole genome shotgun (WGS) entry which is preliminary data.</text>
</comment>
<dbReference type="GO" id="GO:0006520">
    <property type="term" value="P:amino acid metabolic process"/>
    <property type="evidence" value="ECO:0007669"/>
    <property type="project" value="InterPro"/>
</dbReference>
<evidence type="ECO:0000256" key="5">
    <source>
        <dbReference type="ARBA" id="ARBA00022898"/>
    </source>
</evidence>
<dbReference type="Proteomes" id="UP000178254">
    <property type="component" value="Unassembled WGS sequence"/>
</dbReference>
<dbReference type="InterPro" id="IPR015422">
    <property type="entry name" value="PyrdxlP-dep_Trfase_small"/>
</dbReference>
<evidence type="ECO:0000313" key="9">
    <source>
        <dbReference type="Proteomes" id="UP000178254"/>
    </source>
</evidence>